<dbReference type="Gene3D" id="3.90.550.10">
    <property type="entry name" value="Spore Coat Polysaccharide Biosynthesis Protein SpsA, Chain A"/>
    <property type="match status" value="1"/>
</dbReference>
<comment type="caution">
    <text evidence="2">The sequence shown here is derived from an EMBL/GenBank/DDBJ whole genome shotgun (WGS) entry which is preliminary data.</text>
</comment>
<accession>A0ABQ0D3T3</accession>
<proteinExistence type="predicted"/>
<organism evidence="2 3">
    <name type="scientific">Helicobacter trogontum</name>
    <dbReference type="NCBI Taxonomy" id="50960"/>
    <lineage>
        <taxon>Bacteria</taxon>
        <taxon>Pseudomonadati</taxon>
        <taxon>Campylobacterota</taxon>
        <taxon>Epsilonproteobacteria</taxon>
        <taxon>Campylobacterales</taxon>
        <taxon>Helicobacteraceae</taxon>
        <taxon>Helicobacter</taxon>
    </lineage>
</organism>
<dbReference type="Proteomes" id="UP001562457">
    <property type="component" value="Unassembled WGS sequence"/>
</dbReference>
<protein>
    <recommendedName>
        <fullName evidence="1">MobA-like NTP transferase domain-containing protein</fullName>
    </recommendedName>
</protein>
<dbReference type="Pfam" id="PF12804">
    <property type="entry name" value="NTP_transf_3"/>
    <property type="match status" value="1"/>
</dbReference>
<dbReference type="InterPro" id="IPR029044">
    <property type="entry name" value="Nucleotide-diphossugar_trans"/>
</dbReference>
<dbReference type="InterPro" id="IPR025877">
    <property type="entry name" value="MobA-like_NTP_Trfase"/>
</dbReference>
<evidence type="ECO:0000259" key="1">
    <source>
        <dbReference type="Pfam" id="PF12804"/>
    </source>
</evidence>
<gene>
    <name evidence="2" type="ORF">NHP164001_09960</name>
</gene>
<feature type="domain" description="MobA-like NTP transferase" evidence="1">
    <location>
        <begin position="18"/>
        <end position="59"/>
    </location>
</feature>
<name>A0ABQ0D3T3_9HELI</name>
<dbReference type="EMBL" id="BAAFHN010000019">
    <property type="protein sequence ID" value="GAB0172980.1"/>
    <property type="molecule type" value="Genomic_DNA"/>
</dbReference>
<evidence type="ECO:0000313" key="3">
    <source>
        <dbReference type="Proteomes" id="UP001562457"/>
    </source>
</evidence>
<sequence length="60" mass="6881">MEFLFQVAHLQTRYCMIGVILCGGKGSRMGIRKEDLLFGDSTLANYQAKKMLNVFDKVFF</sequence>
<evidence type="ECO:0000313" key="2">
    <source>
        <dbReference type="EMBL" id="GAB0172980.1"/>
    </source>
</evidence>
<keyword evidence="3" id="KW-1185">Reference proteome</keyword>
<reference evidence="2 3" key="1">
    <citation type="submission" date="2024-06" db="EMBL/GenBank/DDBJ databases">
        <title>Draft genome sequence of Helicobacter trogontum NHP16-4001.</title>
        <authorList>
            <person name="Rimbara E."/>
            <person name="Suzuki M."/>
        </authorList>
    </citation>
    <scope>NUCLEOTIDE SEQUENCE [LARGE SCALE GENOMIC DNA]</scope>
    <source>
        <strain evidence="2 3">NHP16-4001</strain>
    </source>
</reference>
<dbReference type="SUPFAM" id="SSF53448">
    <property type="entry name" value="Nucleotide-diphospho-sugar transferases"/>
    <property type="match status" value="1"/>
</dbReference>